<dbReference type="SUPFAM" id="SSF161098">
    <property type="entry name" value="MetI-like"/>
    <property type="match status" value="1"/>
</dbReference>
<keyword evidence="5 7" id="KW-1133">Transmembrane helix</keyword>
<dbReference type="GO" id="GO:0055085">
    <property type="term" value="P:transmembrane transport"/>
    <property type="evidence" value="ECO:0007669"/>
    <property type="project" value="InterPro"/>
</dbReference>
<evidence type="ECO:0000256" key="3">
    <source>
        <dbReference type="ARBA" id="ARBA00022475"/>
    </source>
</evidence>
<evidence type="ECO:0000256" key="6">
    <source>
        <dbReference type="ARBA" id="ARBA00023136"/>
    </source>
</evidence>
<dbReference type="PANTHER" id="PTHR43744:SF9">
    <property type="entry name" value="POLYGALACTURONAN_RHAMNOGALACTURONAN TRANSPORT SYSTEM PERMEASE PROTEIN YTCP"/>
    <property type="match status" value="1"/>
</dbReference>
<evidence type="ECO:0000256" key="7">
    <source>
        <dbReference type="RuleBase" id="RU363032"/>
    </source>
</evidence>
<comment type="subcellular location">
    <subcellularLocation>
        <location evidence="1 7">Cell membrane</location>
        <topology evidence="1 7">Multi-pass membrane protein</topology>
    </subcellularLocation>
</comment>
<dbReference type="Pfam" id="PF00528">
    <property type="entry name" value="BPD_transp_1"/>
    <property type="match status" value="1"/>
</dbReference>
<dbReference type="AlphaFoldDB" id="A0A7C3IJA0"/>
<accession>A0A7C3IJA0</accession>
<evidence type="ECO:0000256" key="4">
    <source>
        <dbReference type="ARBA" id="ARBA00022692"/>
    </source>
</evidence>
<name>A0A7C3IJA0_9SPIR</name>
<evidence type="ECO:0000256" key="5">
    <source>
        <dbReference type="ARBA" id="ARBA00022989"/>
    </source>
</evidence>
<comment type="caution">
    <text evidence="9">The sequence shown here is derived from an EMBL/GenBank/DDBJ whole genome shotgun (WGS) entry which is preliminary data.</text>
</comment>
<dbReference type="Gene3D" id="1.10.3720.10">
    <property type="entry name" value="MetI-like"/>
    <property type="match status" value="1"/>
</dbReference>
<sequence>MFAKAGERALELLMVLICFVTLYPVYYTVIISLNESADTMLGGIYWWPRKFTLDSYKAVFMDTNIIKAFNITIWRTLIATVGSVFFTSMVAYAFSKRYLMGHKFYMMLGTITMFFGGGLIPYFILIKNIGLYDTFWVYVIPGLFNFWNALIFMSFFREIPAALEESAHIDGAHDFTIFLKIILPISTPVLATIALFVGVWNWNDYFMGVIFVNNPDLQPIQTFLYRVIASATASRAVVAMPVGISGGQVNSQSVQLATMVVTTAPIIVIYPFLQKYFVKGIMIGSIKG</sequence>
<feature type="transmembrane region" description="Helical" evidence="7">
    <location>
        <begin position="256"/>
        <end position="273"/>
    </location>
</feature>
<comment type="similarity">
    <text evidence="7">Belongs to the binding-protein-dependent transport system permease family.</text>
</comment>
<evidence type="ECO:0000259" key="8">
    <source>
        <dbReference type="PROSITE" id="PS50928"/>
    </source>
</evidence>
<dbReference type="PROSITE" id="PS50928">
    <property type="entry name" value="ABC_TM1"/>
    <property type="match status" value="1"/>
</dbReference>
<feature type="transmembrane region" description="Helical" evidence="7">
    <location>
        <begin position="12"/>
        <end position="33"/>
    </location>
</feature>
<protein>
    <submittedName>
        <fullName evidence="9">Carbohydrate ABC transporter permease</fullName>
    </submittedName>
</protein>
<feature type="transmembrane region" description="Helical" evidence="7">
    <location>
        <begin position="177"/>
        <end position="203"/>
    </location>
</feature>
<dbReference type="InterPro" id="IPR000515">
    <property type="entry name" value="MetI-like"/>
</dbReference>
<evidence type="ECO:0000256" key="2">
    <source>
        <dbReference type="ARBA" id="ARBA00022448"/>
    </source>
</evidence>
<reference evidence="9" key="1">
    <citation type="journal article" date="2020" name="mSystems">
        <title>Genome- and Community-Level Interaction Insights into Carbon Utilization and Element Cycling Functions of Hydrothermarchaeota in Hydrothermal Sediment.</title>
        <authorList>
            <person name="Zhou Z."/>
            <person name="Liu Y."/>
            <person name="Xu W."/>
            <person name="Pan J."/>
            <person name="Luo Z.H."/>
            <person name="Li M."/>
        </authorList>
    </citation>
    <scope>NUCLEOTIDE SEQUENCE [LARGE SCALE GENOMIC DNA]</scope>
    <source>
        <strain evidence="9">SpSt-503</strain>
    </source>
</reference>
<organism evidence="9">
    <name type="scientific">Gracilinema caldarium</name>
    <dbReference type="NCBI Taxonomy" id="215591"/>
    <lineage>
        <taxon>Bacteria</taxon>
        <taxon>Pseudomonadati</taxon>
        <taxon>Spirochaetota</taxon>
        <taxon>Spirochaetia</taxon>
        <taxon>Spirochaetales</taxon>
        <taxon>Breznakiellaceae</taxon>
        <taxon>Gracilinema</taxon>
    </lineage>
</organism>
<keyword evidence="3" id="KW-1003">Cell membrane</keyword>
<evidence type="ECO:0000256" key="1">
    <source>
        <dbReference type="ARBA" id="ARBA00004651"/>
    </source>
</evidence>
<dbReference type="GO" id="GO:0005886">
    <property type="term" value="C:plasma membrane"/>
    <property type="evidence" value="ECO:0007669"/>
    <property type="project" value="UniProtKB-SubCell"/>
</dbReference>
<feature type="domain" description="ABC transmembrane type-1" evidence="8">
    <location>
        <begin position="69"/>
        <end position="273"/>
    </location>
</feature>
<feature type="transmembrane region" description="Helical" evidence="7">
    <location>
        <begin position="136"/>
        <end position="156"/>
    </location>
</feature>
<feature type="transmembrane region" description="Helical" evidence="7">
    <location>
        <begin position="71"/>
        <end position="92"/>
    </location>
</feature>
<feature type="transmembrane region" description="Helical" evidence="7">
    <location>
        <begin position="104"/>
        <end position="124"/>
    </location>
</feature>
<proteinExistence type="inferred from homology"/>
<keyword evidence="4 7" id="KW-0812">Transmembrane</keyword>
<evidence type="ECO:0000313" key="9">
    <source>
        <dbReference type="EMBL" id="HFH30361.1"/>
    </source>
</evidence>
<dbReference type="EMBL" id="DSVL01000391">
    <property type="protein sequence ID" value="HFH30361.1"/>
    <property type="molecule type" value="Genomic_DNA"/>
</dbReference>
<gene>
    <name evidence="9" type="ORF">ENS59_12780</name>
</gene>
<keyword evidence="6 7" id="KW-0472">Membrane</keyword>
<keyword evidence="2 7" id="KW-0813">Transport</keyword>
<dbReference type="PANTHER" id="PTHR43744">
    <property type="entry name" value="ABC TRANSPORTER PERMEASE PROTEIN MG189-RELATED-RELATED"/>
    <property type="match status" value="1"/>
</dbReference>
<dbReference type="InterPro" id="IPR035906">
    <property type="entry name" value="MetI-like_sf"/>
</dbReference>
<dbReference type="CDD" id="cd06261">
    <property type="entry name" value="TM_PBP2"/>
    <property type="match status" value="1"/>
</dbReference>